<organism evidence="1 2">
    <name type="scientific">Hufsiella ginkgonis</name>
    <dbReference type="NCBI Taxonomy" id="2695274"/>
    <lineage>
        <taxon>Bacteria</taxon>
        <taxon>Pseudomonadati</taxon>
        <taxon>Bacteroidota</taxon>
        <taxon>Sphingobacteriia</taxon>
        <taxon>Sphingobacteriales</taxon>
        <taxon>Sphingobacteriaceae</taxon>
        <taxon>Hufsiella</taxon>
    </lineage>
</organism>
<evidence type="ECO:0008006" key="3">
    <source>
        <dbReference type="Google" id="ProtNLM"/>
    </source>
</evidence>
<evidence type="ECO:0000313" key="2">
    <source>
        <dbReference type="Proteomes" id="UP000451233"/>
    </source>
</evidence>
<protein>
    <recommendedName>
        <fullName evidence="3">RHS repeat-associated core domain-containing protein</fullName>
    </recommendedName>
</protein>
<name>A0A7K1XSI5_9SPHI</name>
<dbReference type="InterPro" id="IPR050708">
    <property type="entry name" value="T6SS_VgrG/RHS"/>
</dbReference>
<dbReference type="PANTHER" id="PTHR32305:SF15">
    <property type="entry name" value="PROTEIN RHSA-RELATED"/>
    <property type="match status" value="1"/>
</dbReference>
<dbReference type="EMBL" id="WVHS01000001">
    <property type="protein sequence ID" value="MXV13912.1"/>
    <property type="molecule type" value="Genomic_DNA"/>
</dbReference>
<dbReference type="RefSeq" id="WP_160905939.1">
    <property type="nucleotide sequence ID" value="NZ_WVHS01000001.1"/>
</dbReference>
<dbReference type="NCBIfam" id="TIGR03696">
    <property type="entry name" value="Rhs_assc_core"/>
    <property type="match status" value="1"/>
</dbReference>
<accession>A0A7K1XSI5</accession>
<comment type="caution">
    <text evidence="1">The sequence shown here is derived from an EMBL/GenBank/DDBJ whole genome shotgun (WGS) entry which is preliminary data.</text>
</comment>
<dbReference type="PANTHER" id="PTHR32305">
    <property type="match status" value="1"/>
</dbReference>
<sequence>MNLPPVFFLSTESEILFFFLSTENKNPTFKAKKLRRKKACETLKIAWKTGSGGNKYLYNGKEIQEELDGQYDYGARFYDPVTGRWNVVDPSATSYKNTSPYVYVKNNPLNSIDPDGRDLIVLSAPSHVYRLGHAAVLIGNTNTGYDFYSKNGTNENAGMVGPSNKNPVVARHYDTLHDFLNSKDNKDENGATVYKKGYEIKTDEKKDEEMRKAAAEQVKGDYNVFCASCIDVASDALKTAKLDPGYMPLTPRTNFQKVLPPVPNDRFVRIMTNNAGGRLLTLPTKFGQMPNGTATVDIEEMKKLNGIPGQGK</sequence>
<dbReference type="Gene3D" id="2.180.10.10">
    <property type="entry name" value="RHS repeat-associated core"/>
    <property type="match status" value="1"/>
</dbReference>
<gene>
    <name evidence="1" type="ORF">GS398_01250</name>
</gene>
<dbReference type="AlphaFoldDB" id="A0A7K1XSI5"/>
<dbReference type="InterPro" id="IPR022385">
    <property type="entry name" value="Rhs_assc_core"/>
</dbReference>
<reference evidence="1 2" key="1">
    <citation type="submission" date="2019-11" db="EMBL/GenBank/DDBJ databases">
        <title>Pedobacter sp. HMF7056 Genome sequencing and assembly.</title>
        <authorList>
            <person name="Kang H."/>
            <person name="Kim H."/>
            <person name="Joh K."/>
        </authorList>
    </citation>
    <scope>NUCLEOTIDE SEQUENCE [LARGE SCALE GENOMIC DNA]</scope>
    <source>
        <strain evidence="1 2">HMF7056</strain>
    </source>
</reference>
<evidence type="ECO:0000313" key="1">
    <source>
        <dbReference type="EMBL" id="MXV13912.1"/>
    </source>
</evidence>
<dbReference type="Proteomes" id="UP000451233">
    <property type="component" value="Unassembled WGS sequence"/>
</dbReference>
<keyword evidence="2" id="KW-1185">Reference proteome</keyword>
<proteinExistence type="predicted"/>